<evidence type="ECO:0000256" key="1">
    <source>
        <dbReference type="SAM" id="SignalP"/>
    </source>
</evidence>
<dbReference type="Proteomes" id="UP000625711">
    <property type="component" value="Unassembled WGS sequence"/>
</dbReference>
<name>A0A834IJ89_RHYFE</name>
<dbReference type="OrthoDB" id="6620644at2759"/>
<protein>
    <submittedName>
        <fullName evidence="2">Uncharacterized protein</fullName>
    </submittedName>
</protein>
<accession>A0A834IJ89</accession>
<organism evidence="2 3">
    <name type="scientific">Rhynchophorus ferrugineus</name>
    <name type="common">Red palm weevil</name>
    <name type="synonym">Curculio ferrugineus</name>
    <dbReference type="NCBI Taxonomy" id="354439"/>
    <lineage>
        <taxon>Eukaryota</taxon>
        <taxon>Metazoa</taxon>
        <taxon>Ecdysozoa</taxon>
        <taxon>Arthropoda</taxon>
        <taxon>Hexapoda</taxon>
        <taxon>Insecta</taxon>
        <taxon>Pterygota</taxon>
        <taxon>Neoptera</taxon>
        <taxon>Endopterygota</taxon>
        <taxon>Coleoptera</taxon>
        <taxon>Polyphaga</taxon>
        <taxon>Cucujiformia</taxon>
        <taxon>Curculionidae</taxon>
        <taxon>Dryophthorinae</taxon>
        <taxon>Rhynchophorus</taxon>
    </lineage>
</organism>
<proteinExistence type="predicted"/>
<comment type="caution">
    <text evidence="2">The sequence shown here is derived from an EMBL/GenBank/DDBJ whole genome shotgun (WGS) entry which is preliminary data.</text>
</comment>
<evidence type="ECO:0000313" key="3">
    <source>
        <dbReference type="Proteomes" id="UP000625711"/>
    </source>
</evidence>
<gene>
    <name evidence="2" type="ORF">GWI33_004059</name>
</gene>
<feature type="chain" id="PRO_5032647798" evidence="1">
    <location>
        <begin position="22"/>
        <end position="114"/>
    </location>
</feature>
<dbReference type="EMBL" id="JAACXV010000213">
    <property type="protein sequence ID" value="KAF7281942.1"/>
    <property type="molecule type" value="Genomic_DNA"/>
</dbReference>
<reference evidence="2" key="1">
    <citation type="submission" date="2020-08" db="EMBL/GenBank/DDBJ databases">
        <title>Genome sequencing and assembly of the red palm weevil Rhynchophorus ferrugineus.</title>
        <authorList>
            <person name="Dias G.B."/>
            <person name="Bergman C.M."/>
            <person name="Manee M."/>
        </authorList>
    </citation>
    <scope>NUCLEOTIDE SEQUENCE</scope>
    <source>
        <strain evidence="2">AA-2017</strain>
        <tissue evidence="2">Whole larva</tissue>
    </source>
</reference>
<keyword evidence="3" id="KW-1185">Reference proteome</keyword>
<evidence type="ECO:0000313" key="2">
    <source>
        <dbReference type="EMBL" id="KAF7281942.1"/>
    </source>
</evidence>
<dbReference type="AlphaFoldDB" id="A0A834IJ89"/>
<keyword evidence="1" id="KW-0732">Signal</keyword>
<feature type="signal peptide" evidence="1">
    <location>
        <begin position="1"/>
        <end position="21"/>
    </location>
</feature>
<sequence length="114" mass="12886">MLLYHLFLPVLLAIFVVFVDCRPNSKVYRSYSIPPGVVPVFIRSGDKPLKDIDQDLADAFDFNAQKHGRLAYGRPLSDLLGDKSEPNNNKLSDDNFIDSEIKSDITHIQKIPKV</sequence>